<dbReference type="PANTHER" id="PTHR48100">
    <property type="entry name" value="BROAD-SPECIFICITY PHOSPHATASE YOR283W-RELATED"/>
    <property type="match status" value="1"/>
</dbReference>
<protein>
    <submittedName>
        <fullName evidence="3">Phosphoglycerate mutase</fullName>
    </submittedName>
</protein>
<dbReference type="PANTHER" id="PTHR48100:SF5">
    <property type="entry name" value="HISTIDINE PHOSPHATASE FAMILY PROTEIN"/>
    <property type="match status" value="1"/>
</dbReference>
<dbReference type="SUPFAM" id="SSF53254">
    <property type="entry name" value="Phosphoglycerate mutase-like"/>
    <property type="match status" value="1"/>
</dbReference>
<dbReference type="GO" id="GO:0016791">
    <property type="term" value="F:phosphatase activity"/>
    <property type="evidence" value="ECO:0007669"/>
    <property type="project" value="TreeGrafter"/>
</dbReference>
<proteinExistence type="predicted"/>
<feature type="binding site" evidence="2">
    <location>
        <begin position="8"/>
        <end position="15"/>
    </location>
    <ligand>
        <name>substrate</name>
    </ligand>
</feature>
<feature type="active site" description="Proton donor/acceptor" evidence="1">
    <location>
        <position position="83"/>
    </location>
</feature>
<accession>A0A109DG38</accession>
<evidence type="ECO:0000313" key="3">
    <source>
        <dbReference type="EMBL" id="KWU04737.1"/>
    </source>
</evidence>
<dbReference type="GO" id="GO:0005737">
    <property type="term" value="C:cytoplasm"/>
    <property type="evidence" value="ECO:0007669"/>
    <property type="project" value="TreeGrafter"/>
</dbReference>
<dbReference type="RefSeq" id="WP_060461701.1">
    <property type="nucleotide sequence ID" value="NZ_AP025162.1"/>
</dbReference>
<dbReference type="InterPro" id="IPR029033">
    <property type="entry name" value="His_PPase_superfam"/>
</dbReference>
<dbReference type="AlphaFoldDB" id="A0A109DG38"/>
<organism evidence="3 4">
    <name type="scientific">Lactobacillus crispatus</name>
    <dbReference type="NCBI Taxonomy" id="47770"/>
    <lineage>
        <taxon>Bacteria</taxon>
        <taxon>Bacillati</taxon>
        <taxon>Bacillota</taxon>
        <taxon>Bacilli</taxon>
        <taxon>Lactobacillales</taxon>
        <taxon>Lactobacillaceae</taxon>
        <taxon>Lactobacillus</taxon>
    </lineage>
</organism>
<reference evidence="3 4" key="1">
    <citation type="journal article" date="2016" name="Microbiology (Mosc.)">
        <title>Comparison of Lactobacillus crispatus isolates from Lactobacillus-dominated vaginal microbiomes with isolates from microbiomes containing bacterial vaginosis-associated bacteria.</title>
        <authorList>
            <person name="Abdelmaksoud A.A."/>
            <person name="Koparde V.N."/>
            <person name="Sheth N.U."/>
            <person name="Serrano M.G."/>
            <person name="Glascock A.L."/>
            <person name="Fettweis J.M."/>
            <person name="Strauss Iii J.F."/>
            <person name="Buck G.A."/>
            <person name="Jefferson K.K."/>
        </authorList>
    </citation>
    <scope>NUCLEOTIDE SEQUENCE [LARGE SCALE GENOMIC DNA]</scope>
    <source>
        <strain evidence="3 4">VMC3</strain>
    </source>
</reference>
<dbReference type="CDD" id="cd07067">
    <property type="entry name" value="HP_PGM_like"/>
    <property type="match status" value="1"/>
</dbReference>
<evidence type="ECO:0000256" key="1">
    <source>
        <dbReference type="PIRSR" id="PIRSR613078-1"/>
    </source>
</evidence>
<gene>
    <name evidence="3" type="ORF">AEL95_01295</name>
</gene>
<feature type="binding site" evidence="2">
    <location>
        <begin position="100"/>
        <end position="101"/>
    </location>
    <ligand>
        <name>substrate</name>
    </ligand>
</feature>
<feature type="active site" description="Tele-phosphohistidine intermediate" evidence="1">
    <location>
        <position position="9"/>
    </location>
</feature>
<feature type="binding site" evidence="2">
    <location>
        <position position="60"/>
    </location>
    <ligand>
        <name>substrate</name>
    </ligand>
</feature>
<dbReference type="EMBL" id="LJGP01000006">
    <property type="protein sequence ID" value="KWU04737.1"/>
    <property type="molecule type" value="Genomic_DNA"/>
</dbReference>
<evidence type="ECO:0000256" key="2">
    <source>
        <dbReference type="PIRSR" id="PIRSR613078-2"/>
    </source>
</evidence>
<dbReference type="Pfam" id="PF00300">
    <property type="entry name" value="His_Phos_1"/>
    <property type="match status" value="1"/>
</dbReference>
<dbReference type="PATRIC" id="fig|47770.28.peg.1691"/>
<dbReference type="InterPro" id="IPR013078">
    <property type="entry name" value="His_Pase_superF_clade-1"/>
</dbReference>
<dbReference type="PROSITE" id="PS00175">
    <property type="entry name" value="PG_MUTASE"/>
    <property type="match status" value="1"/>
</dbReference>
<name>A0A109DG38_9LACO</name>
<dbReference type="Proteomes" id="UP000067598">
    <property type="component" value="Unassembled WGS sequence"/>
</dbReference>
<dbReference type="InterPro" id="IPR050275">
    <property type="entry name" value="PGM_Phosphatase"/>
</dbReference>
<dbReference type="InterPro" id="IPR001345">
    <property type="entry name" value="PG/BPGM_mutase_AS"/>
</dbReference>
<comment type="caution">
    <text evidence="3">The sequence shown here is derived from an EMBL/GenBank/DDBJ whole genome shotgun (WGS) entry which is preliminary data.</text>
</comment>
<dbReference type="Gene3D" id="3.40.50.1240">
    <property type="entry name" value="Phosphoglycerate mutase-like"/>
    <property type="match status" value="1"/>
</dbReference>
<evidence type="ECO:0000313" key="4">
    <source>
        <dbReference type="Proteomes" id="UP000067598"/>
    </source>
</evidence>
<sequence>MRTIYLVRHGQTLFNVHHKIQGTCDSPLTELGRAQATAVRQYFLQKEISFDAAFCSKQERASDTLEIITDNQLSYTRLRDLHEKSHGEYEGQDEFMLPWRRGFSRINAAMEPDQHVEERMERAITKIIDSTHANDTILIVGHGTALRLFTQRVNPTFKEYDNCGIVKMSAIDNNLKYLSYVAPAKDVVLNKAAKNEMLVVR</sequence>
<dbReference type="SMART" id="SM00855">
    <property type="entry name" value="PGAM"/>
    <property type="match status" value="1"/>
</dbReference>